<dbReference type="Proteomes" id="UP000468735">
    <property type="component" value="Unassembled WGS sequence"/>
</dbReference>
<keyword evidence="2" id="KW-0472">Membrane</keyword>
<organism evidence="3 4">
    <name type="scientific">Actinomadura rudentiformis</name>
    <dbReference type="NCBI Taxonomy" id="359158"/>
    <lineage>
        <taxon>Bacteria</taxon>
        <taxon>Bacillati</taxon>
        <taxon>Actinomycetota</taxon>
        <taxon>Actinomycetes</taxon>
        <taxon>Streptosporangiales</taxon>
        <taxon>Thermomonosporaceae</taxon>
        <taxon>Actinomadura</taxon>
    </lineage>
</organism>
<feature type="transmembrane region" description="Helical" evidence="2">
    <location>
        <begin position="12"/>
        <end position="33"/>
    </location>
</feature>
<protein>
    <submittedName>
        <fullName evidence="3">Uncharacterized protein</fullName>
    </submittedName>
</protein>
<name>A0A6H9Z8C9_9ACTN</name>
<evidence type="ECO:0000313" key="4">
    <source>
        <dbReference type="Proteomes" id="UP000468735"/>
    </source>
</evidence>
<keyword evidence="2" id="KW-0812">Transmembrane</keyword>
<dbReference type="OrthoDB" id="3971500at2"/>
<gene>
    <name evidence="3" type="ORF">F8566_04205</name>
</gene>
<dbReference type="EMBL" id="WBMT01000002">
    <property type="protein sequence ID" value="KAB2351456.1"/>
    <property type="molecule type" value="Genomic_DNA"/>
</dbReference>
<accession>A0A6H9Z8C9</accession>
<evidence type="ECO:0000313" key="3">
    <source>
        <dbReference type="EMBL" id="KAB2351456.1"/>
    </source>
</evidence>
<feature type="region of interest" description="Disordered" evidence="1">
    <location>
        <begin position="39"/>
        <end position="65"/>
    </location>
</feature>
<reference evidence="3 4" key="1">
    <citation type="submission" date="2019-09" db="EMBL/GenBank/DDBJ databases">
        <title>Actinomadura physcomitrii sp. nov., a novel actinomycete isolated from moss [Physcomitrium sphaericum (Ludw) Fuernr].</title>
        <authorList>
            <person name="Zhuang X."/>
            <person name="Liu C."/>
        </authorList>
    </citation>
    <scope>NUCLEOTIDE SEQUENCE [LARGE SCALE GENOMIC DNA]</scope>
    <source>
        <strain evidence="3 4">HMC1</strain>
    </source>
</reference>
<proteinExistence type="predicted"/>
<evidence type="ECO:0000256" key="2">
    <source>
        <dbReference type="SAM" id="Phobius"/>
    </source>
</evidence>
<keyword evidence="2" id="KW-1133">Transmembrane helix</keyword>
<evidence type="ECO:0000256" key="1">
    <source>
        <dbReference type="SAM" id="MobiDB-lite"/>
    </source>
</evidence>
<sequence>MIEDEGGRSRLVLIAGVGLLAVAVVAAGGVYFLKGRDSAVPASPERRSGGPAAGNPAGQDVPKVQLPPDKAFQRFAGRPSRMLSRVTDAHSGLSYPRFAAPWQVPTKKNKLGVTGWSGQQIVVTEKRGGQMWYGQLLTGTLVPTLRSAYKGPQSVKTVAALAASGFEQSYYAFPHKKTPLASQPLTIGGRQGWLIASYLTYKRAGVRATGEVVVAAIIDTGRPSPGVVFASLPNTHRRMWPDLNQFVSQLKVVP</sequence>
<comment type="caution">
    <text evidence="3">The sequence shown here is derived from an EMBL/GenBank/DDBJ whole genome shotgun (WGS) entry which is preliminary data.</text>
</comment>
<keyword evidence="4" id="KW-1185">Reference proteome</keyword>
<dbReference type="AlphaFoldDB" id="A0A6H9Z8C9"/>